<evidence type="ECO:0000256" key="4">
    <source>
        <dbReference type="ARBA" id="ARBA00022643"/>
    </source>
</evidence>
<feature type="modified residue" description="FMN phosphoryl threonine" evidence="10">
    <location>
        <position position="185"/>
    </location>
</feature>
<comment type="similarity">
    <text evidence="10">Belongs to the NqrB/RnfD family.</text>
</comment>
<dbReference type="PATRIC" id="fig|1005043.3.peg.957"/>
<dbReference type="Pfam" id="PF03116">
    <property type="entry name" value="NQR2_RnfD_RnfE"/>
    <property type="match status" value="1"/>
</dbReference>
<keyword evidence="2 10" id="KW-0597">Phosphoprotein</keyword>
<dbReference type="GO" id="GO:0005886">
    <property type="term" value="C:plasma membrane"/>
    <property type="evidence" value="ECO:0007669"/>
    <property type="project" value="UniProtKB-SubCell"/>
</dbReference>
<feature type="transmembrane region" description="Helical" evidence="10">
    <location>
        <begin position="266"/>
        <end position="283"/>
    </location>
</feature>
<keyword evidence="10" id="KW-1003">Cell membrane</keyword>
<keyword evidence="4 10" id="KW-0288">FMN</keyword>
<evidence type="ECO:0000256" key="9">
    <source>
        <dbReference type="ARBA" id="ARBA00023136"/>
    </source>
</evidence>
<keyword evidence="1 10" id="KW-0813">Transport</keyword>
<dbReference type="AlphaFoldDB" id="G2GZ52"/>
<keyword evidence="6 10" id="KW-1278">Translocase</keyword>
<gene>
    <name evidence="10" type="primary">rnfD</name>
    <name evidence="11" type="ORF">Rin_00010660</name>
</gene>
<evidence type="ECO:0000256" key="5">
    <source>
        <dbReference type="ARBA" id="ARBA00022692"/>
    </source>
</evidence>
<keyword evidence="5 10" id="KW-0812">Transmembrane</keyword>
<dbReference type="GO" id="GO:0022900">
    <property type="term" value="P:electron transport chain"/>
    <property type="evidence" value="ECO:0007669"/>
    <property type="project" value="UniProtKB-UniRule"/>
</dbReference>
<proteinExistence type="inferred from homology"/>
<keyword evidence="10" id="KW-0997">Cell inner membrane</keyword>
<dbReference type="RefSeq" id="WP_006706741.1">
    <property type="nucleotide sequence ID" value="NZ_AGCA01000269.1"/>
</dbReference>
<comment type="caution">
    <text evidence="11">The sequence shown here is derived from an EMBL/GenBank/DDBJ whole genome shotgun (WGS) entry which is preliminary data.</text>
</comment>
<feature type="transmembrane region" description="Helical" evidence="10">
    <location>
        <begin position="134"/>
        <end position="154"/>
    </location>
</feature>
<evidence type="ECO:0000256" key="8">
    <source>
        <dbReference type="ARBA" id="ARBA00022989"/>
    </source>
</evidence>
<dbReference type="GO" id="GO:0055085">
    <property type="term" value="P:transmembrane transport"/>
    <property type="evidence" value="ECO:0007669"/>
    <property type="project" value="InterPro"/>
</dbReference>
<evidence type="ECO:0000256" key="1">
    <source>
        <dbReference type="ARBA" id="ARBA00022448"/>
    </source>
</evidence>
<dbReference type="Proteomes" id="UP000004116">
    <property type="component" value="Unassembled WGS sequence"/>
</dbReference>
<evidence type="ECO:0000256" key="7">
    <source>
        <dbReference type="ARBA" id="ARBA00022982"/>
    </source>
</evidence>
<feature type="transmembrane region" description="Helical" evidence="10">
    <location>
        <begin position="295"/>
        <end position="314"/>
    </location>
</feature>
<feature type="transmembrane region" description="Helical" evidence="10">
    <location>
        <begin position="320"/>
        <end position="338"/>
    </location>
</feature>
<evidence type="ECO:0000256" key="6">
    <source>
        <dbReference type="ARBA" id="ARBA00022967"/>
    </source>
</evidence>
<sequence>MITAKKIITKGLQIASSPFLHQQKNTRHIMLMVVFACMPGLLALTYFFGYGSLIQASLAIITALLAEGAVLYLRKQRVINQLKDNSALLTGVLLGISLPPLAPWWIAVLGTLFAIVIAKQLYGGLGQNIFNPAMVGYVVLLISFPVQMTCWLSSIELQTAPINFIDSLRIIFTDHPYQDGTTQPTPIDMLKTELRHQPIALILQQPLFGGVLAGLGWQWVNVGFLVGGVLLWWRKIIQWHIPLSFLLALFCCAALSHLIAPESFPSPLFHLFSGATMFGAFFIATDPVSASTTPLGRLIFGTLIGVLLWLIRVYGGYPDGVAFAVLLANITVPIIDHYSQPRIYGQ</sequence>
<dbReference type="PANTHER" id="PTHR30578:SF0">
    <property type="entry name" value="ION-TRANSLOCATING OXIDOREDUCTASE COMPLEX SUBUNIT D"/>
    <property type="match status" value="1"/>
</dbReference>
<name>G2GZ52_9ENTR</name>
<evidence type="ECO:0000313" key="12">
    <source>
        <dbReference type="Proteomes" id="UP000004116"/>
    </source>
</evidence>
<reference evidence="11 12" key="1">
    <citation type="journal article" date="2012" name="Genome Res.">
        <title>Genomic basis of endosymbiont-conferred protection against an insect parasitoid.</title>
        <authorList>
            <person name="Hansen A.K."/>
            <person name="Vorburger C."/>
            <person name="Moran N.A."/>
        </authorList>
    </citation>
    <scope>NUCLEOTIDE SEQUENCE [LARGE SCALE GENOMIC DNA]</scope>
    <source>
        <strain evidence="12">R5.15</strain>
    </source>
</reference>
<protein>
    <recommendedName>
        <fullName evidence="10">Ion-translocating oxidoreductase complex subunit D</fullName>
        <ecNumber evidence="10">7.-.-.-</ecNumber>
    </recommendedName>
    <alternativeName>
        <fullName evidence="10">Rnf electron transport complex subunit D</fullName>
    </alternativeName>
</protein>
<keyword evidence="9 10" id="KW-0472">Membrane</keyword>
<dbReference type="InterPro" id="IPR004338">
    <property type="entry name" value="NqrB/RnfD"/>
</dbReference>
<keyword evidence="3 10" id="KW-0285">Flavoprotein</keyword>
<evidence type="ECO:0000256" key="3">
    <source>
        <dbReference type="ARBA" id="ARBA00022630"/>
    </source>
</evidence>
<dbReference type="InterPro" id="IPR011303">
    <property type="entry name" value="RnfD_bac"/>
</dbReference>
<feature type="transmembrane region" description="Helical" evidence="10">
    <location>
        <begin position="54"/>
        <end position="73"/>
    </location>
</feature>
<comment type="function">
    <text evidence="10">Part of a membrane-bound complex that couples electron transfer with translocation of ions across the membrane.</text>
</comment>
<accession>G2GZ52</accession>
<feature type="transmembrane region" description="Helical" evidence="10">
    <location>
        <begin position="104"/>
        <end position="122"/>
    </location>
</feature>
<feature type="transmembrane region" description="Helical" evidence="10">
    <location>
        <begin position="240"/>
        <end position="260"/>
    </location>
</feature>
<keyword evidence="8 10" id="KW-1133">Transmembrane helix</keyword>
<comment type="cofactor">
    <cofactor evidence="10">
        <name>FMN</name>
        <dbReference type="ChEBI" id="CHEBI:58210"/>
    </cofactor>
</comment>
<dbReference type="PANTHER" id="PTHR30578">
    <property type="entry name" value="ELECTRON TRANSPORT COMPLEX PROTEIN RNFD"/>
    <property type="match status" value="1"/>
</dbReference>
<dbReference type="HAMAP" id="MF_00462">
    <property type="entry name" value="RsxD_RnfD"/>
    <property type="match status" value="1"/>
</dbReference>
<evidence type="ECO:0000256" key="10">
    <source>
        <dbReference type="HAMAP-Rule" id="MF_00462"/>
    </source>
</evidence>
<keyword evidence="7 10" id="KW-0249">Electron transport</keyword>
<dbReference type="NCBIfam" id="TIGR01946">
    <property type="entry name" value="rnfD"/>
    <property type="match status" value="1"/>
</dbReference>
<comment type="subcellular location">
    <subcellularLocation>
        <location evidence="10">Cell inner membrane</location>
        <topology evidence="10">Multi-pass membrane protein</topology>
    </subcellularLocation>
</comment>
<feature type="transmembrane region" description="Helical" evidence="10">
    <location>
        <begin position="29"/>
        <end position="48"/>
    </location>
</feature>
<keyword evidence="12" id="KW-1185">Reference proteome</keyword>
<evidence type="ECO:0000313" key="11">
    <source>
        <dbReference type="EMBL" id="EGY28982.1"/>
    </source>
</evidence>
<dbReference type="EMBL" id="AGCA01000269">
    <property type="protein sequence ID" value="EGY28982.1"/>
    <property type="molecule type" value="Genomic_DNA"/>
</dbReference>
<dbReference type="EC" id="7.-.-.-" evidence="10"/>
<comment type="subunit">
    <text evidence="10">The complex is composed of six subunits: RnfA, RnfB, RnfC, RnfD, RnfE and RnfG.</text>
</comment>
<evidence type="ECO:0000256" key="2">
    <source>
        <dbReference type="ARBA" id="ARBA00022553"/>
    </source>
</evidence>
<organism evidence="11 12">
    <name type="scientific">Candidatus Regiella insecticola 5.15</name>
    <dbReference type="NCBI Taxonomy" id="1005043"/>
    <lineage>
        <taxon>Bacteria</taxon>
        <taxon>Pseudomonadati</taxon>
        <taxon>Pseudomonadota</taxon>
        <taxon>Gammaproteobacteria</taxon>
        <taxon>Enterobacterales</taxon>
        <taxon>Enterobacteriaceae</taxon>
        <taxon>aphid secondary symbionts</taxon>
        <taxon>Candidatus Regiella</taxon>
    </lineage>
</organism>
<dbReference type="NCBIfam" id="NF002011">
    <property type="entry name" value="PRK00816.1"/>
    <property type="match status" value="1"/>
</dbReference>